<evidence type="ECO:0000313" key="1">
    <source>
        <dbReference type="EMBL" id="KOF64874.1"/>
    </source>
</evidence>
<protein>
    <submittedName>
        <fullName evidence="1">Uncharacterized protein</fullName>
    </submittedName>
</protein>
<sequence>MTLTHKSSEGAFCNDVHVLLFNQKENFKSIQLFYFSAHTKQHLWFQSRSGCFCYSK</sequence>
<dbReference type="EMBL" id="KQ429968">
    <property type="protein sequence ID" value="KOF64874.1"/>
    <property type="molecule type" value="Genomic_DNA"/>
</dbReference>
<dbReference type="AlphaFoldDB" id="A0A0L8FK62"/>
<accession>A0A0L8FK62</accession>
<name>A0A0L8FK62_OCTBM</name>
<reference evidence="1" key="1">
    <citation type="submission" date="2015-07" db="EMBL/GenBank/DDBJ databases">
        <title>MeaNS - Measles Nucleotide Surveillance Program.</title>
        <authorList>
            <person name="Tran T."/>
            <person name="Druce J."/>
        </authorList>
    </citation>
    <scope>NUCLEOTIDE SEQUENCE</scope>
    <source>
        <strain evidence="1">UCB-OBI-ISO-001</strain>
        <tissue evidence="1">Gonad</tissue>
    </source>
</reference>
<organism evidence="1">
    <name type="scientific">Octopus bimaculoides</name>
    <name type="common">California two-spotted octopus</name>
    <dbReference type="NCBI Taxonomy" id="37653"/>
    <lineage>
        <taxon>Eukaryota</taxon>
        <taxon>Metazoa</taxon>
        <taxon>Spiralia</taxon>
        <taxon>Lophotrochozoa</taxon>
        <taxon>Mollusca</taxon>
        <taxon>Cephalopoda</taxon>
        <taxon>Coleoidea</taxon>
        <taxon>Octopodiformes</taxon>
        <taxon>Octopoda</taxon>
        <taxon>Incirrata</taxon>
        <taxon>Octopodidae</taxon>
        <taxon>Octopus</taxon>
    </lineage>
</organism>
<gene>
    <name evidence="1" type="ORF">OCBIM_22016695mg</name>
</gene>
<proteinExistence type="predicted"/>